<dbReference type="InterPro" id="IPR044742">
    <property type="entry name" value="DEAD/DEAH_RhlB"/>
</dbReference>
<dbReference type="PROSITE" id="PS51192">
    <property type="entry name" value="HELICASE_ATP_BIND_1"/>
    <property type="match status" value="1"/>
</dbReference>
<organism evidence="16 17">
    <name type="scientific">[Clostridium] asparagiforme DSM 15981</name>
    <dbReference type="NCBI Taxonomy" id="518636"/>
    <lineage>
        <taxon>Bacteria</taxon>
        <taxon>Bacillati</taxon>
        <taxon>Bacillota</taxon>
        <taxon>Clostridia</taxon>
        <taxon>Lachnospirales</taxon>
        <taxon>Lachnospiraceae</taxon>
        <taxon>Enterocloster</taxon>
    </lineage>
</organism>
<dbReference type="InterPro" id="IPR014001">
    <property type="entry name" value="Helicase_ATP-bd"/>
</dbReference>
<dbReference type="PANTHER" id="PTHR47963:SF8">
    <property type="entry name" value="ATP-DEPENDENT RNA HELICASE DEAD"/>
    <property type="match status" value="1"/>
</dbReference>
<dbReference type="CDD" id="cd00268">
    <property type="entry name" value="DEADc"/>
    <property type="match status" value="1"/>
</dbReference>
<dbReference type="SMART" id="SM00490">
    <property type="entry name" value="HELICc"/>
    <property type="match status" value="1"/>
</dbReference>
<evidence type="ECO:0000256" key="7">
    <source>
        <dbReference type="ARBA" id="ARBA00023016"/>
    </source>
</evidence>
<dbReference type="GO" id="GO:0005524">
    <property type="term" value="F:ATP binding"/>
    <property type="evidence" value="ECO:0007669"/>
    <property type="project" value="UniProtKB-KW"/>
</dbReference>
<dbReference type="InterPro" id="IPR014014">
    <property type="entry name" value="RNA_helicase_DEAD_Q_motif"/>
</dbReference>
<feature type="domain" description="Helicase C-terminal" evidence="14">
    <location>
        <begin position="244"/>
        <end position="405"/>
    </location>
</feature>
<keyword evidence="4 12" id="KW-0378">Hydrolase</keyword>
<dbReference type="GO" id="GO:0009409">
    <property type="term" value="P:response to cold"/>
    <property type="evidence" value="ECO:0007669"/>
    <property type="project" value="TreeGrafter"/>
</dbReference>
<evidence type="ECO:0000256" key="4">
    <source>
        <dbReference type="ARBA" id="ARBA00022801"/>
    </source>
</evidence>
<dbReference type="InterPro" id="IPR000629">
    <property type="entry name" value="RNA-helicase_DEAD-box_CS"/>
</dbReference>
<dbReference type="InterPro" id="IPR050547">
    <property type="entry name" value="DEAD_box_RNA_helicases"/>
</dbReference>
<evidence type="ECO:0000256" key="6">
    <source>
        <dbReference type="ARBA" id="ARBA00022840"/>
    </source>
</evidence>
<dbReference type="GO" id="GO:0003724">
    <property type="term" value="F:RNA helicase activity"/>
    <property type="evidence" value="ECO:0007669"/>
    <property type="project" value="UniProtKB-EC"/>
</dbReference>
<keyword evidence="6 12" id="KW-0067">ATP-binding</keyword>
<gene>
    <name evidence="16" type="ORF">CLOSTASPAR_04283</name>
</gene>
<keyword evidence="2" id="KW-0963">Cytoplasm</keyword>
<keyword evidence="3 12" id="KW-0547">Nucleotide-binding</keyword>
<comment type="caution">
    <text evidence="16">The sequence shown here is derived from an EMBL/GenBank/DDBJ whole genome shotgun (WGS) entry which is preliminary data.</text>
</comment>
<dbReference type="PROSITE" id="PS51194">
    <property type="entry name" value="HELICASE_CTER"/>
    <property type="match status" value="1"/>
</dbReference>
<dbReference type="InterPro" id="IPR005580">
    <property type="entry name" value="DbpA/CsdA_RNA-bd_dom"/>
</dbReference>
<feature type="domain" description="Helicase ATP-binding" evidence="13">
    <location>
        <begin position="62"/>
        <end position="233"/>
    </location>
</feature>
<sequence length="595" mass="66916">MHNRPAARAPGGEAMRKRQRKKGIYYYMEAMKFDTLQLDERILRAVTEMGFEEASPIQAQAIPVAMEGRDMIGQAQTGTGKTAAFGIPLLQKVDPKVKKLQAIVLLPTRELAIQVAEEVRRLGKFMHGIKVLPIYGGQDIVKQIRSLKDGTQVIIGTPGRVMDHMRRKTVKLDYVNTVVLDEADEMLNMGFLEDMETILSQLPEERQTLMFSATMPPAIAEIARKFQKEPVTVRVVKKELTVPKVTQYYYEVKPKNKVEVMCRLLDLYAPKLSIVFCNTKKQVDELVQALQGRGYFAEGLHGDLKQMQRDRVMNSFRNGRTDILVATDVAARGIDVGDVEAVFNYDIPQDDEYYVHRIGRTGRAGREGKAFSLVVGREVYKLRDIQRYCKTRIIPQAIPSLNDITEIKVEKILDQVEEVMNDSDLSKMVGIIEKKLMEEEYTSLDLAAALLKMNMGEDSEDIIECSEPARSLDDLDRYGRDFNRGRGRTTGGNRSRRKGATDRAAIDYIVEGDGDDMARLFINIGKAQRVTPGDILGAVAGESGMPGRLVGSIDMYDGYTFVDVPVRYADEVLKAMGHARIKGRNIHVEKANGRR</sequence>
<feature type="domain" description="DEAD-box RNA helicase Q" evidence="15">
    <location>
        <begin position="31"/>
        <end position="59"/>
    </location>
</feature>
<comment type="catalytic activity">
    <reaction evidence="9">
        <text>ATP + H2O = ADP + phosphate + H(+)</text>
        <dbReference type="Rhea" id="RHEA:13065"/>
        <dbReference type="ChEBI" id="CHEBI:15377"/>
        <dbReference type="ChEBI" id="CHEBI:15378"/>
        <dbReference type="ChEBI" id="CHEBI:30616"/>
        <dbReference type="ChEBI" id="CHEBI:43474"/>
        <dbReference type="ChEBI" id="CHEBI:456216"/>
        <dbReference type="EC" id="3.6.4.13"/>
    </reaction>
</comment>
<dbReference type="FunFam" id="3.40.50.300:FF:000108">
    <property type="entry name" value="ATP-dependent RNA helicase RhlE"/>
    <property type="match status" value="1"/>
</dbReference>
<evidence type="ECO:0000313" key="17">
    <source>
        <dbReference type="Proteomes" id="UP000004756"/>
    </source>
</evidence>
<dbReference type="GO" id="GO:0005840">
    <property type="term" value="C:ribosome"/>
    <property type="evidence" value="ECO:0007669"/>
    <property type="project" value="TreeGrafter"/>
</dbReference>
<dbReference type="HOGENOM" id="CLU_003041_21_1_9"/>
<dbReference type="EMBL" id="ACCJ01000350">
    <property type="protein sequence ID" value="EEG53656.1"/>
    <property type="molecule type" value="Genomic_DNA"/>
</dbReference>
<dbReference type="AlphaFoldDB" id="C0D4T7"/>
<dbReference type="GO" id="GO:0016787">
    <property type="term" value="F:hydrolase activity"/>
    <property type="evidence" value="ECO:0007669"/>
    <property type="project" value="UniProtKB-KW"/>
</dbReference>
<dbReference type="InterPro" id="IPR011545">
    <property type="entry name" value="DEAD/DEAH_box_helicase_dom"/>
</dbReference>
<keyword evidence="17" id="KW-1185">Reference proteome</keyword>
<evidence type="ECO:0000256" key="12">
    <source>
        <dbReference type="RuleBase" id="RU000492"/>
    </source>
</evidence>
<dbReference type="Pfam" id="PF03880">
    <property type="entry name" value="DbpA"/>
    <property type="match status" value="1"/>
</dbReference>
<reference evidence="16 17" key="1">
    <citation type="submission" date="2009-02" db="EMBL/GenBank/DDBJ databases">
        <title>Draft genome sequence of Clostridium asparagiforme (DSM 15981).</title>
        <authorList>
            <person name="Sudarsanam P."/>
            <person name="Ley R."/>
            <person name="Guruge J."/>
            <person name="Turnbaugh P.J."/>
            <person name="Mahowald M."/>
            <person name="Liep D."/>
            <person name="Gordon J."/>
        </authorList>
    </citation>
    <scope>NUCLEOTIDE SEQUENCE [LARGE SCALE GENOMIC DNA]</scope>
    <source>
        <strain evidence="16 17">DSM 15981</strain>
    </source>
</reference>
<dbReference type="CDD" id="cd18787">
    <property type="entry name" value="SF2_C_DEAD"/>
    <property type="match status" value="1"/>
</dbReference>
<name>C0D4T7_9FIRM</name>
<evidence type="ECO:0000256" key="5">
    <source>
        <dbReference type="ARBA" id="ARBA00022806"/>
    </source>
</evidence>
<dbReference type="Gene3D" id="3.30.70.330">
    <property type="match status" value="1"/>
</dbReference>
<dbReference type="InterPro" id="IPR001650">
    <property type="entry name" value="Helicase_C-like"/>
</dbReference>
<dbReference type="Pfam" id="PF00271">
    <property type="entry name" value="Helicase_C"/>
    <property type="match status" value="1"/>
</dbReference>
<evidence type="ECO:0000256" key="1">
    <source>
        <dbReference type="ARBA" id="ARBA00012552"/>
    </source>
</evidence>
<dbReference type="Proteomes" id="UP000004756">
    <property type="component" value="Unassembled WGS sequence"/>
</dbReference>
<dbReference type="InterPro" id="IPR057325">
    <property type="entry name" value="DeaD_dimer"/>
</dbReference>
<dbReference type="InterPro" id="IPR027417">
    <property type="entry name" value="P-loop_NTPase"/>
</dbReference>
<dbReference type="SMART" id="SM00487">
    <property type="entry name" value="DEXDc"/>
    <property type="match status" value="1"/>
</dbReference>
<dbReference type="SUPFAM" id="SSF52540">
    <property type="entry name" value="P-loop containing nucleoside triphosphate hydrolases"/>
    <property type="match status" value="1"/>
</dbReference>
<feature type="short sequence motif" description="Q motif" evidence="11">
    <location>
        <begin position="31"/>
        <end position="59"/>
    </location>
</feature>
<evidence type="ECO:0000256" key="2">
    <source>
        <dbReference type="ARBA" id="ARBA00022490"/>
    </source>
</evidence>
<accession>C0D4T7</accession>
<dbReference type="PROSITE" id="PS51195">
    <property type="entry name" value="Q_MOTIF"/>
    <property type="match status" value="1"/>
</dbReference>
<dbReference type="PANTHER" id="PTHR47963">
    <property type="entry name" value="DEAD-BOX ATP-DEPENDENT RNA HELICASE 47, MITOCHONDRIAL"/>
    <property type="match status" value="1"/>
</dbReference>
<evidence type="ECO:0000259" key="14">
    <source>
        <dbReference type="PROSITE" id="PS51194"/>
    </source>
</evidence>
<dbReference type="Gene3D" id="3.40.50.300">
    <property type="entry name" value="P-loop containing nucleotide triphosphate hydrolases"/>
    <property type="match status" value="2"/>
</dbReference>
<proteinExistence type="inferred from homology"/>
<dbReference type="GO" id="GO:0005829">
    <property type="term" value="C:cytosol"/>
    <property type="evidence" value="ECO:0007669"/>
    <property type="project" value="TreeGrafter"/>
</dbReference>
<dbReference type="GO" id="GO:0033592">
    <property type="term" value="F:RNA strand annealing activity"/>
    <property type="evidence" value="ECO:0007669"/>
    <property type="project" value="TreeGrafter"/>
</dbReference>
<evidence type="ECO:0000259" key="15">
    <source>
        <dbReference type="PROSITE" id="PS51195"/>
    </source>
</evidence>
<evidence type="ECO:0000256" key="9">
    <source>
        <dbReference type="ARBA" id="ARBA00047984"/>
    </source>
</evidence>
<evidence type="ECO:0000313" key="16">
    <source>
        <dbReference type="EMBL" id="EEG53656.1"/>
    </source>
</evidence>
<protein>
    <recommendedName>
        <fullName evidence="10">ATP-dependent RNA helicase CshA</fullName>
        <ecNumber evidence="1">3.6.4.13</ecNumber>
    </recommendedName>
</protein>
<dbReference type="Pfam" id="PF25399">
    <property type="entry name" value="DeaD_dimer"/>
    <property type="match status" value="1"/>
</dbReference>
<comment type="similarity">
    <text evidence="8 12">Belongs to the DEAD box helicase family.</text>
</comment>
<keyword evidence="5 12" id="KW-0347">Helicase</keyword>
<dbReference type="Pfam" id="PF00270">
    <property type="entry name" value="DEAD"/>
    <property type="match status" value="1"/>
</dbReference>
<dbReference type="CDD" id="cd12252">
    <property type="entry name" value="RRM_DbpA"/>
    <property type="match status" value="1"/>
</dbReference>
<evidence type="ECO:0000256" key="10">
    <source>
        <dbReference type="ARBA" id="ARBA00067932"/>
    </source>
</evidence>
<evidence type="ECO:0000256" key="3">
    <source>
        <dbReference type="ARBA" id="ARBA00022741"/>
    </source>
</evidence>
<dbReference type="InterPro" id="IPR012677">
    <property type="entry name" value="Nucleotide-bd_a/b_plait_sf"/>
</dbReference>
<evidence type="ECO:0000259" key="13">
    <source>
        <dbReference type="PROSITE" id="PS51192"/>
    </source>
</evidence>
<dbReference type="PROSITE" id="PS00039">
    <property type="entry name" value="DEAD_ATP_HELICASE"/>
    <property type="match status" value="1"/>
</dbReference>
<dbReference type="EC" id="3.6.4.13" evidence="1"/>
<keyword evidence="7" id="KW-0346">Stress response</keyword>
<evidence type="ECO:0000256" key="11">
    <source>
        <dbReference type="PROSITE-ProRule" id="PRU00552"/>
    </source>
</evidence>
<evidence type="ECO:0000256" key="8">
    <source>
        <dbReference type="ARBA" id="ARBA00038437"/>
    </source>
</evidence>